<dbReference type="InterPro" id="IPR036378">
    <property type="entry name" value="FAS1_dom_sf"/>
</dbReference>
<feature type="chain" id="PRO_5035216217" description="FAS1 domain-containing protein" evidence="2">
    <location>
        <begin position="25"/>
        <end position="348"/>
    </location>
</feature>
<evidence type="ECO:0000313" key="5">
    <source>
        <dbReference type="Proteomes" id="UP000737018"/>
    </source>
</evidence>
<dbReference type="PANTHER" id="PTHR33985">
    <property type="entry name" value="OS02G0491300 PROTEIN-RELATED"/>
    <property type="match status" value="1"/>
</dbReference>
<accession>A0A8J4QDI7</accession>
<dbReference type="Gene3D" id="2.30.180.10">
    <property type="entry name" value="FAS1 domain"/>
    <property type="match status" value="2"/>
</dbReference>
<evidence type="ECO:0000259" key="3">
    <source>
        <dbReference type="PROSITE" id="PS50213"/>
    </source>
</evidence>
<evidence type="ECO:0000256" key="2">
    <source>
        <dbReference type="SAM" id="SignalP"/>
    </source>
</evidence>
<feature type="domain" description="FAS1" evidence="3">
    <location>
        <begin position="35"/>
        <end position="160"/>
    </location>
</feature>
<comment type="similarity">
    <text evidence="1">Belongs to the fasciclin-like AGP family.</text>
</comment>
<comment type="caution">
    <text evidence="4">The sequence shown here is derived from an EMBL/GenBank/DDBJ whole genome shotgun (WGS) entry which is preliminary data.</text>
</comment>
<dbReference type="InterPro" id="IPR052806">
    <property type="entry name" value="Fasciclin-like_AGP"/>
</dbReference>
<feature type="signal peptide" evidence="2">
    <location>
        <begin position="1"/>
        <end position="24"/>
    </location>
</feature>
<evidence type="ECO:0000256" key="1">
    <source>
        <dbReference type="ARBA" id="ARBA00007843"/>
    </source>
</evidence>
<dbReference type="AlphaFoldDB" id="A0A8J4QDI7"/>
<sequence length="348" mass="37745">MELKELHMQTLLLFSLTLLSLSSSSSTVTYSGTFSNAAKTLLDSDSDYLSMALTLELVSNTLNLDSPTATIFAPSDPAFVHSGQLPFVLVQYHILPIRLSAEVMKTLPSGTSIPTLLPNCSLTVTASHSGGKVSINNVMIDVKAVYDDGSVIIYGIDEFLNSSFQIAPDFTAPDLPIPSPTIPTERNSSSEVESFGLVSDILRSRGYSIMAAFLDAQLAGPKDQTSLTIFAPVDVAIQEHARNVSDYMLIFQQHVVPRLLSWLDLIKLKDGTVLPTFLEGFEINVTVSGDVPEFNGVPVIFLNMYQSRGLVVHGLNHLLTLSANQVSLEDSSLDGNVDQNPLDHGDYH</sequence>
<gene>
    <name evidence="4" type="ORF">CMV_025263</name>
</gene>
<dbReference type="OrthoDB" id="1893649at2759"/>
<dbReference type="PROSITE" id="PS50213">
    <property type="entry name" value="FAS1"/>
    <property type="match status" value="2"/>
</dbReference>
<evidence type="ECO:0000313" key="4">
    <source>
        <dbReference type="EMBL" id="KAF3948786.1"/>
    </source>
</evidence>
<dbReference type="EMBL" id="JRKL02006555">
    <property type="protein sequence ID" value="KAF3948786.1"/>
    <property type="molecule type" value="Genomic_DNA"/>
</dbReference>
<dbReference type="Proteomes" id="UP000737018">
    <property type="component" value="Unassembled WGS sequence"/>
</dbReference>
<protein>
    <recommendedName>
        <fullName evidence="3">FAS1 domain-containing protein</fullName>
    </recommendedName>
</protein>
<reference evidence="4" key="1">
    <citation type="submission" date="2020-03" db="EMBL/GenBank/DDBJ databases">
        <title>Castanea mollissima Vanexum genome sequencing.</title>
        <authorList>
            <person name="Staton M."/>
        </authorList>
    </citation>
    <scope>NUCLEOTIDE SEQUENCE</scope>
    <source>
        <tissue evidence="4">Leaf</tissue>
    </source>
</reference>
<dbReference type="SUPFAM" id="SSF82153">
    <property type="entry name" value="FAS1 domain"/>
    <property type="match status" value="2"/>
</dbReference>
<proteinExistence type="inferred from homology"/>
<dbReference type="InterPro" id="IPR000782">
    <property type="entry name" value="FAS1_domain"/>
</dbReference>
<organism evidence="4 5">
    <name type="scientific">Castanea mollissima</name>
    <name type="common">Chinese chestnut</name>
    <dbReference type="NCBI Taxonomy" id="60419"/>
    <lineage>
        <taxon>Eukaryota</taxon>
        <taxon>Viridiplantae</taxon>
        <taxon>Streptophyta</taxon>
        <taxon>Embryophyta</taxon>
        <taxon>Tracheophyta</taxon>
        <taxon>Spermatophyta</taxon>
        <taxon>Magnoliopsida</taxon>
        <taxon>eudicotyledons</taxon>
        <taxon>Gunneridae</taxon>
        <taxon>Pentapetalae</taxon>
        <taxon>rosids</taxon>
        <taxon>fabids</taxon>
        <taxon>Fagales</taxon>
        <taxon>Fagaceae</taxon>
        <taxon>Castanea</taxon>
    </lineage>
</organism>
<keyword evidence="5" id="KW-1185">Reference proteome</keyword>
<name>A0A8J4QDI7_9ROSI</name>
<feature type="domain" description="FAS1" evidence="3">
    <location>
        <begin position="182"/>
        <end position="319"/>
    </location>
</feature>
<keyword evidence="2" id="KW-0732">Signal</keyword>
<dbReference type="PANTHER" id="PTHR33985:SF21">
    <property type="entry name" value="FASCICLIN-LIKE ARABINOGALACTAN PROTEIN 20-RELATED"/>
    <property type="match status" value="1"/>
</dbReference>
<dbReference type="SMART" id="SM00554">
    <property type="entry name" value="FAS1"/>
    <property type="match status" value="2"/>
</dbReference>
<dbReference type="Pfam" id="PF02469">
    <property type="entry name" value="Fasciclin"/>
    <property type="match status" value="2"/>
</dbReference>